<feature type="region of interest" description="Disordered" evidence="1">
    <location>
        <begin position="202"/>
        <end position="234"/>
    </location>
</feature>
<evidence type="ECO:0000313" key="5">
    <source>
        <dbReference type="Proteomes" id="UP001305779"/>
    </source>
</evidence>
<accession>A0ABR0F185</accession>
<gene>
    <name evidence="4" type="ORF">PRZ48_001429</name>
</gene>
<sequence length="474" mass="50542">MDLTAMATAPPRASGEDSPPPSPHYTLAPPPSPPFGLATIEEEDEEGSSAGEEETPHLGVAQVAWRFVGAAVVDIPGAAGGQRAVEQSSGGGEQSRAVEMSTTAGKATEAEAPADERGGKMKRSDSKLSKERMHTTTKLVFAKLLASPPALRTAVISEAFAVGVTRSLATTSARAKKSHNYTGTSIPRAVYLRQQRFQSSAASFESTSASSSNQTTTTKDTNPNNTSSDPKPTSRLRRILFNSSLVLVFFTAGFLMAASPAVEAVNGFINPPTDAETLDLFDPSTPTSAEIDERIRNHPLAQKLRTQESMVESRPHLKIPPAMRPHNLTGGTLLGENKIEVPPLTFSEKDTELPKLVQFSFLGPALCGHPGIVHGGLLATMLDEGLARACFPALPNKVGVTASLKIDYRVPCPENSYVVLKAETTKVEGRKAWVKGWIELLGDEDGNGTRLVEAEALFIEPRNAKAMARVYSST</sequence>
<evidence type="ECO:0000256" key="2">
    <source>
        <dbReference type="SAM" id="Phobius"/>
    </source>
</evidence>
<protein>
    <recommendedName>
        <fullName evidence="3">Thioesterase domain-containing protein</fullName>
    </recommendedName>
</protein>
<dbReference type="InterPro" id="IPR006683">
    <property type="entry name" value="Thioestr_dom"/>
</dbReference>
<reference evidence="4 5" key="1">
    <citation type="journal article" date="2023" name="G3 (Bethesda)">
        <title>A chromosome-level genome assembly of Zasmidium syzygii isolated from banana leaves.</title>
        <authorList>
            <person name="van Westerhoven A.C."/>
            <person name="Mehrabi R."/>
            <person name="Talebi R."/>
            <person name="Steentjes M.B.F."/>
            <person name="Corcolon B."/>
            <person name="Chong P.A."/>
            <person name="Kema G.H.J."/>
            <person name="Seidl M.F."/>
        </authorList>
    </citation>
    <scope>NUCLEOTIDE SEQUENCE [LARGE SCALE GENOMIC DNA]</scope>
    <source>
        <strain evidence="4 5">P124</strain>
    </source>
</reference>
<keyword evidence="2" id="KW-1133">Transmembrane helix</keyword>
<feature type="transmembrane region" description="Helical" evidence="2">
    <location>
        <begin position="239"/>
        <end position="258"/>
    </location>
</feature>
<organism evidence="4 5">
    <name type="scientific">Zasmidium cellare</name>
    <name type="common">Wine cellar mold</name>
    <name type="synonym">Racodium cellare</name>
    <dbReference type="NCBI Taxonomy" id="395010"/>
    <lineage>
        <taxon>Eukaryota</taxon>
        <taxon>Fungi</taxon>
        <taxon>Dikarya</taxon>
        <taxon>Ascomycota</taxon>
        <taxon>Pezizomycotina</taxon>
        <taxon>Dothideomycetes</taxon>
        <taxon>Dothideomycetidae</taxon>
        <taxon>Mycosphaerellales</taxon>
        <taxon>Mycosphaerellaceae</taxon>
        <taxon>Zasmidium</taxon>
    </lineage>
</organism>
<evidence type="ECO:0000313" key="4">
    <source>
        <dbReference type="EMBL" id="KAK4507694.1"/>
    </source>
</evidence>
<dbReference type="Pfam" id="PF03061">
    <property type="entry name" value="4HBT"/>
    <property type="match status" value="1"/>
</dbReference>
<dbReference type="InterPro" id="IPR029069">
    <property type="entry name" value="HotDog_dom_sf"/>
</dbReference>
<dbReference type="PANTHER" id="PTHR47260:SF7">
    <property type="entry name" value="THIOESTERASE FAMILY PROTEIN (AFU_ORTHOLOGUE AFUA_1G10800)"/>
    <property type="match status" value="1"/>
</dbReference>
<feature type="region of interest" description="Disordered" evidence="1">
    <location>
        <begin position="1"/>
        <end position="57"/>
    </location>
</feature>
<feature type="compositionally biased region" description="Pro residues" evidence="1">
    <location>
        <begin position="18"/>
        <end position="34"/>
    </location>
</feature>
<evidence type="ECO:0000259" key="3">
    <source>
        <dbReference type="Pfam" id="PF03061"/>
    </source>
</evidence>
<feature type="region of interest" description="Disordered" evidence="1">
    <location>
        <begin position="82"/>
        <end position="131"/>
    </location>
</feature>
<proteinExistence type="predicted"/>
<name>A0ABR0F185_ZASCE</name>
<feature type="compositionally biased region" description="Basic and acidic residues" evidence="1">
    <location>
        <begin position="114"/>
        <end position="131"/>
    </location>
</feature>
<comment type="caution">
    <text evidence="4">The sequence shown here is derived from an EMBL/GenBank/DDBJ whole genome shotgun (WGS) entry which is preliminary data.</text>
</comment>
<dbReference type="PANTHER" id="PTHR47260">
    <property type="entry name" value="UPF0644 PROTEIN PB2B4.06"/>
    <property type="match status" value="1"/>
</dbReference>
<keyword evidence="2" id="KW-0472">Membrane</keyword>
<dbReference type="Proteomes" id="UP001305779">
    <property type="component" value="Unassembled WGS sequence"/>
</dbReference>
<feature type="compositionally biased region" description="Low complexity" evidence="1">
    <location>
        <begin position="202"/>
        <end position="228"/>
    </location>
</feature>
<dbReference type="EMBL" id="JAXOVC010000001">
    <property type="protein sequence ID" value="KAK4507694.1"/>
    <property type="molecule type" value="Genomic_DNA"/>
</dbReference>
<dbReference type="Gene3D" id="3.10.129.10">
    <property type="entry name" value="Hotdog Thioesterase"/>
    <property type="match status" value="1"/>
</dbReference>
<feature type="compositionally biased region" description="Acidic residues" evidence="1">
    <location>
        <begin position="40"/>
        <end position="53"/>
    </location>
</feature>
<keyword evidence="5" id="KW-1185">Reference proteome</keyword>
<keyword evidence="2" id="KW-0812">Transmembrane</keyword>
<evidence type="ECO:0000256" key="1">
    <source>
        <dbReference type="SAM" id="MobiDB-lite"/>
    </source>
</evidence>
<dbReference type="CDD" id="cd03443">
    <property type="entry name" value="PaaI_thioesterase"/>
    <property type="match status" value="1"/>
</dbReference>
<dbReference type="SUPFAM" id="SSF54637">
    <property type="entry name" value="Thioesterase/thiol ester dehydrase-isomerase"/>
    <property type="match status" value="1"/>
</dbReference>
<dbReference type="InterPro" id="IPR052061">
    <property type="entry name" value="PTE-AB_protein"/>
</dbReference>
<feature type="domain" description="Thioesterase" evidence="3">
    <location>
        <begin position="371"/>
        <end position="432"/>
    </location>
</feature>